<name>A0A9E8CU69_9HYPH</name>
<evidence type="ECO:0000256" key="2">
    <source>
        <dbReference type="ARBA" id="ARBA00022448"/>
    </source>
</evidence>
<keyword evidence="7 9" id="KW-0472">Membrane</keyword>
<keyword evidence="11" id="KW-0614">Plasmid</keyword>
<evidence type="ECO:0000256" key="8">
    <source>
        <dbReference type="ARBA" id="ARBA00038436"/>
    </source>
</evidence>
<evidence type="ECO:0000256" key="1">
    <source>
        <dbReference type="ARBA" id="ARBA00004429"/>
    </source>
</evidence>
<feature type="transmembrane region" description="Helical" evidence="9">
    <location>
        <begin position="35"/>
        <end position="59"/>
    </location>
</feature>
<keyword evidence="2 9" id="KW-0813">Transport</keyword>
<accession>A0A9E8CU69</accession>
<sequence length="206" mass="22471">MTQIDLKISVGHAFRLRLIAREPAVKRLRNSLLRLLENALIIALSVMIIMVFGNVVLRYVFNSGITMSDEASRMIFVWLTFGGAFLVALEGGHLGMTTVVQLLGLRGRWLARLIAETLSLLCMGMLVWGCWLQSSINLTNLSPVMGVPTAVFYMAGLACGLGIGAINIVTLIRLVTGTMPADQLISGAESEEMAAFEAQQQERSRS</sequence>
<dbReference type="InterPro" id="IPR007387">
    <property type="entry name" value="TRAP_DctQ"/>
</dbReference>
<feature type="transmembrane region" description="Helical" evidence="9">
    <location>
        <begin position="71"/>
        <end position="89"/>
    </location>
</feature>
<evidence type="ECO:0000256" key="3">
    <source>
        <dbReference type="ARBA" id="ARBA00022475"/>
    </source>
</evidence>
<geneLocation type="plasmid" evidence="11">
    <name>pNBC436</name>
</geneLocation>
<comment type="subcellular location">
    <subcellularLocation>
        <location evidence="1 9">Cell inner membrane</location>
        <topology evidence="1 9">Multi-pass membrane protein</topology>
    </subcellularLocation>
</comment>
<feature type="transmembrane region" description="Helical" evidence="9">
    <location>
        <begin position="151"/>
        <end position="175"/>
    </location>
</feature>
<keyword evidence="6 9" id="KW-1133">Transmembrane helix</keyword>
<dbReference type="EMBL" id="CP102775">
    <property type="protein sequence ID" value="UZF89981.1"/>
    <property type="molecule type" value="Genomic_DNA"/>
</dbReference>
<keyword evidence="3" id="KW-1003">Cell membrane</keyword>
<evidence type="ECO:0000259" key="10">
    <source>
        <dbReference type="Pfam" id="PF04290"/>
    </source>
</evidence>
<evidence type="ECO:0000256" key="5">
    <source>
        <dbReference type="ARBA" id="ARBA00022692"/>
    </source>
</evidence>
<organism evidence="11">
    <name type="scientific">Bosea sp. NBC_00436</name>
    <dbReference type="NCBI Taxonomy" id="2969620"/>
    <lineage>
        <taxon>Bacteria</taxon>
        <taxon>Pseudomonadati</taxon>
        <taxon>Pseudomonadota</taxon>
        <taxon>Alphaproteobacteria</taxon>
        <taxon>Hyphomicrobiales</taxon>
        <taxon>Boseaceae</taxon>
        <taxon>Bosea</taxon>
    </lineage>
</organism>
<keyword evidence="5 9" id="KW-0812">Transmembrane</keyword>
<dbReference type="GO" id="GO:0005886">
    <property type="term" value="C:plasma membrane"/>
    <property type="evidence" value="ECO:0007669"/>
    <property type="project" value="UniProtKB-SubCell"/>
</dbReference>
<protein>
    <recommendedName>
        <fullName evidence="9">TRAP transporter small permease protein</fullName>
    </recommendedName>
</protein>
<gene>
    <name evidence="11" type="ORF">NWE54_27165</name>
</gene>
<reference evidence="11" key="1">
    <citation type="submission" date="2022-08" db="EMBL/GenBank/DDBJ databases">
        <title>Complete Genome Sequences of 2 Bosea sp. soil isolates.</title>
        <authorList>
            <person name="Alvarez Arevalo M."/>
            <person name="Sterndorff E.B."/>
            <person name="Faurdal D."/>
            <person name="Joergensen T.S."/>
            <person name="Weber T."/>
        </authorList>
    </citation>
    <scope>NUCLEOTIDE SEQUENCE</scope>
    <source>
        <strain evidence="11">NBC_00436</strain>
        <plasmid evidence="11">pNBC436</plasmid>
    </source>
</reference>
<evidence type="ECO:0000256" key="7">
    <source>
        <dbReference type="ARBA" id="ARBA00023136"/>
    </source>
</evidence>
<keyword evidence="4 9" id="KW-0997">Cell inner membrane</keyword>
<evidence type="ECO:0000256" key="9">
    <source>
        <dbReference type="RuleBase" id="RU369079"/>
    </source>
</evidence>
<dbReference type="GO" id="GO:0022857">
    <property type="term" value="F:transmembrane transporter activity"/>
    <property type="evidence" value="ECO:0007669"/>
    <property type="project" value="UniProtKB-UniRule"/>
</dbReference>
<dbReference type="PANTHER" id="PTHR35011">
    <property type="entry name" value="2,3-DIKETO-L-GULONATE TRAP TRANSPORTER SMALL PERMEASE PROTEIN YIAM"/>
    <property type="match status" value="1"/>
</dbReference>
<dbReference type="PANTHER" id="PTHR35011:SF2">
    <property type="entry name" value="2,3-DIKETO-L-GULONATE TRAP TRANSPORTER SMALL PERMEASE PROTEIN YIAM"/>
    <property type="match status" value="1"/>
</dbReference>
<proteinExistence type="inferred from homology"/>
<dbReference type="GO" id="GO:0015740">
    <property type="term" value="P:C4-dicarboxylate transport"/>
    <property type="evidence" value="ECO:0007669"/>
    <property type="project" value="TreeGrafter"/>
</dbReference>
<comment type="similarity">
    <text evidence="8 9">Belongs to the TRAP transporter small permease family.</text>
</comment>
<dbReference type="AlphaFoldDB" id="A0A9E8CU69"/>
<dbReference type="InterPro" id="IPR055348">
    <property type="entry name" value="DctQ"/>
</dbReference>
<evidence type="ECO:0000256" key="4">
    <source>
        <dbReference type="ARBA" id="ARBA00022519"/>
    </source>
</evidence>
<comment type="function">
    <text evidence="9">Part of the tripartite ATP-independent periplasmic (TRAP) transport system.</text>
</comment>
<dbReference type="Pfam" id="PF04290">
    <property type="entry name" value="DctQ"/>
    <property type="match status" value="1"/>
</dbReference>
<evidence type="ECO:0000313" key="11">
    <source>
        <dbReference type="EMBL" id="UZF89981.1"/>
    </source>
</evidence>
<feature type="transmembrane region" description="Helical" evidence="9">
    <location>
        <begin position="109"/>
        <end position="131"/>
    </location>
</feature>
<feature type="domain" description="Tripartite ATP-independent periplasmic transporters DctQ component" evidence="10">
    <location>
        <begin position="47"/>
        <end position="175"/>
    </location>
</feature>
<evidence type="ECO:0000256" key="6">
    <source>
        <dbReference type="ARBA" id="ARBA00022989"/>
    </source>
</evidence>
<comment type="subunit">
    <text evidence="9">The complex comprises the extracytoplasmic solute receptor protein and the two transmembrane proteins.</text>
</comment>